<keyword evidence="4" id="KW-1185">Reference proteome</keyword>
<evidence type="ECO:0000313" key="4">
    <source>
        <dbReference type="Proteomes" id="UP000499080"/>
    </source>
</evidence>
<feature type="coiled-coil region" evidence="1">
    <location>
        <begin position="208"/>
        <end position="235"/>
    </location>
</feature>
<feature type="region of interest" description="Disordered" evidence="2">
    <location>
        <begin position="83"/>
        <end position="120"/>
    </location>
</feature>
<dbReference type="AlphaFoldDB" id="A0A4Y2P7J7"/>
<evidence type="ECO:0000256" key="1">
    <source>
        <dbReference type="SAM" id="Coils"/>
    </source>
</evidence>
<name>A0A4Y2P7J7_ARAVE</name>
<organism evidence="3 4">
    <name type="scientific">Araneus ventricosus</name>
    <name type="common">Orbweaver spider</name>
    <name type="synonym">Epeira ventricosa</name>
    <dbReference type="NCBI Taxonomy" id="182803"/>
    <lineage>
        <taxon>Eukaryota</taxon>
        <taxon>Metazoa</taxon>
        <taxon>Ecdysozoa</taxon>
        <taxon>Arthropoda</taxon>
        <taxon>Chelicerata</taxon>
        <taxon>Arachnida</taxon>
        <taxon>Araneae</taxon>
        <taxon>Araneomorphae</taxon>
        <taxon>Entelegynae</taxon>
        <taxon>Araneoidea</taxon>
        <taxon>Araneidae</taxon>
        <taxon>Araneus</taxon>
    </lineage>
</organism>
<evidence type="ECO:0000256" key="2">
    <source>
        <dbReference type="SAM" id="MobiDB-lite"/>
    </source>
</evidence>
<protein>
    <submittedName>
        <fullName evidence="3">Uncharacterized protein</fullName>
    </submittedName>
</protein>
<feature type="compositionally biased region" description="Basic and acidic residues" evidence="2">
    <location>
        <begin position="91"/>
        <end position="100"/>
    </location>
</feature>
<sequence length="390" mass="44128">MWVYVCVHVQSEISLKEKADEDALHIDVTSDKDNLELKETSSADDVAENMAMDVDNASHEVGDKTTENQTTCVQAIDNIESTNQCDADSGDSNHDGDIHTESGYSNCGDNSPVDSEDSNHSDIVDLSLKEDQAKDGLDNQNSNQDLESMNCDIVSDEVSNLETQKEACSGLNEELQNINTLENESNNFNSCDQICKTDSNEELKDINKSELLNINDSSENQMQKLDDELMDFNEIEENFKNATKDNQTVKDSESGDRFEIQDLGDKEMCVQNNNLDDKVHLVQHSEFCQQKTVNEEEDAMDLDDQNNSSLESEKVNLPCDKTQSQETLKELEFQYGREESSDIYTMIRTSVLRSLYDDMKTLCEENKKLYEKLQKCSSQEESCETDKHHS</sequence>
<dbReference type="Proteomes" id="UP000499080">
    <property type="component" value="Unassembled WGS sequence"/>
</dbReference>
<comment type="caution">
    <text evidence="3">The sequence shown here is derived from an EMBL/GenBank/DDBJ whole genome shotgun (WGS) entry which is preliminary data.</text>
</comment>
<accession>A0A4Y2P7J7</accession>
<evidence type="ECO:0000313" key="3">
    <source>
        <dbReference type="EMBL" id="GBN47261.1"/>
    </source>
</evidence>
<gene>
    <name evidence="3" type="ORF">AVEN_112573_1</name>
</gene>
<reference evidence="3 4" key="1">
    <citation type="journal article" date="2019" name="Sci. Rep.">
        <title>Orb-weaving spider Araneus ventricosus genome elucidates the spidroin gene catalogue.</title>
        <authorList>
            <person name="Kono N."/>
            <person name="Nakamura H."/>
            <person name="Ohtoshi R."/>
            <person name="Moran D.A.P."/>
            <person name="Shinohara A."/>
            <person name="Yoshida Y."/>
            <person name="Fujiwara M."/>
            <person name="Mori M."/>
            <person name="Tomita M."/>
            <person name="Arakawa K."/>
        </authorList>
    </citation>
    <scope>NUCLEOTIDE SEQUENCE [LARGE SCALE GENOMIC DNA]</scope>
</reference>
<keyword evidence="1" id="KW-0175">Coiled coil</keyword>
<proteinExistence type="predicted"/>
<dbReference type="EMBL" id="BGPR01010644">
    <property type="protein sequence ID" value="GBN47261.1"/>
    <property type="molecule type" value="Genomic_DNA"/>
</dbReference>
<feature type="compositionally biased region" description="Polar residues" evidence="2">
    <location>
        <begin position="102"/>
        <end position="113"/>
    </location>
</feature>